<dbReference type="OrthoDB" id="292686at2"/>
<keyword evidence="2" id="KW-1185">Reference proteome</keyword>
<sequence length="143" mass="15533">MTKIVATIRDLIAAWYYTDRIRVSPTTGRLLALQVGDRFVIRGESYEVLRREVDDTTNGTVLTYQLDGSQGGSQGGSQRRSILTVQQDGNDGNSVGQLITSGKHDPRSMSVFNDDIALMPGGLPNAVKSFGPGKHALGTYEFL</sequence>
<protein>
    <submittedName>
        <fullName evidence="1">Uncharacterized protein</fullName>
    </submittedName>
</protein>
<dbReference type="EMBL" id="VRLW01000001">
    <property type="protein sequence ID" value="KAA1261377.1"/>
    <property type="molecule type" value="Genomic_DNA"/>
</dbReference>
<name>A0A5B1CJM1_9BACT</name>
<evidence type="ECO:0000313" key="2">
    <source>
        <dbReference type="Proteomes" id="UP000322699"/>
    </source>
</evidence>
<reference evidence="1 2" key="1">
    <citation type="submission" date="2019-08" db="EMBL/GenBank/DDBJ databases">
        <title>Deep-cultivation of Planctomycetes and their phenomic and genomic characterization uncovers novel biology.</title>
        <authorList>
            <person name="Wiegand S."/>
            <person name="Jogler M."/>
            <person name="Boedeker C."/>
            <person name="Pinto D."/>
            <person name="Vollmers J."/>
            <person name="Rivas-Marin E."/>
            <person name="Kohn T."/>
            <person name="Peeters S.H."/>
            <person name="Heuer A."/>
            <person name="Rast P."/>
            <person name="Oberbeckmann S."/>
            <person name="Bunk B."/>
            <person name="Jeske O."/>
            <person name="Meyerdierks A."/>
            <person name="Storesund J.E."/>
            <person name="Kallscheuer N."/>
            <person name="Luecker S."/>
            <person name="Lage O.M."/>
            <person name="Pohl T."/>
            <person name="Merkel B.J."/>
            <person name="Hornburger P."/>
            <person name="Mueller R.-W."/>
            <person name="Bruemmer F."/>
            <person name="Labrenz M."/>
            <person name="Spormann A.M."/>
            <person name="Op Den Camp H."/>
            <person name="Overmann J."/>
            <person name="Amann R."/>
            <person name="Jetten M.S.M."/>
            <person name="Mascher T."/>
            <person name="Medema M.H."/>
            <person name="Devos D.P."/>
            <person name="Kaster A.-K."/>
            <person name="Ovreas L."/>
            <person name="Rohde M."/>
            <person name="Galperin M.Y."/>
            <person name="Jogler C."/>
        </authorList>
    </citation>
    <scope>NUCLEOTIDE SEQUENCE [LARGE SCALE GENOMIC DNA]</scope>
    <source>
        <strain evidence="1 2">LF1</strain>
    </source>
</reference>
<proteinExistence type="predicted"/>
<dbReference type="AlphaFoldDB" id="A0A5B1CJM1"/>
<comment type="caution">
    <text evidence="1">The sequence shown here is derived from an EMBL/GenBank/DDBJ whole genome shotgun (WGS) entry which is preliminary data.</text>
</comment>
<accession>A0A5B1CJM1</accession>
<dbReference type="RefSeq" id="WP_149752918.1">
    <property type="nucleotide sequence ID" value="NZ_LWSK01000001.1"/>
</dbReference>
<gene>
    <name evidence="1" type="ORF">LF1_39240</name>
</gene>
<dbReference type="Proteomes" id="UP000322699">
    <property type="component" value="Unassembled WGS sequence"/>
</dbReference>
<evidence type="ECO:0000313" key="1">
    <source>
        <dbReference type="EMBL" id="KAA1261377.1"/>
    </source>
</evidence>
<organism evidence="1 2">
    <name type="scientific">Rubripirellula obstinata</name>
    <dbReference type="NCBI Taxonomy" id="406547"/>
    <lineage>
        <taxon>Bacteria</taxon>
        <taxon>Pseudomonadati</taxon>
        <taxon>Planctomycetota</taxon>
        <taxon>Planctomycetia</taxon>
        <taxon>Pirellulales</taxon>
        <taxon>Pirellulaceae</taxon>
        <taxon>Rubripirellula</taxon>
    </lineage>
</organism>